<dbReference type="SUPFAM" id="SSF52218">
    <property type="entry name" value="Flavoproteins"/>
    <property type="match status" value="1"/>
</dbReference>
<dbReference type="PRINTS" id="PR00385">
    <property type="entry name" value="P450"/>
</dbReference>
<dbReference type="InterPro" id="IPR008254">
    <property type="entry name" value="Flavodoxin/NO_synth"/>
</dbReference>
<dbReference type="EMBL" id="KZ678128">
    <property type="protein sequence ID" value="PSN74338.1"/>
    <property type="molecule type" value="Genomic_DNA"/>
</dbReference>
<keyword evidence="6 16" id="KW-0288">FMN</keyword>
<keyword evidence="8 16" id="KW-0274">FAD</keyword>
<evidence type="ECO:0000256" key="2">
    <source>
        <dbReference type="ARBA" id="ARBA00010018"/>
    </source>
</evidence>
<name>A0A2T2PAE7_CORCC</name>
<dbReference type="InterPro" id="IPR036396">
    <property type="entry name" value="Cyt_P450_sf"/>
</dbReference>
<sequence>MAFDSQIRKPKLQPETEEPGVMIPEPSGLPLLGNIKTIDPEFPLGSMTSLADQYGEIYRLRFPGRTIVFVSSHALVNETCNEKRFKKSINSALNEVREGVHDGLFTARMGEENWGIAHRILMPAFGPLSIQGMFDDMHDIASQLALKWARSGPASPIMVTDDFTRLTLDTLALCSMGYRFNSYYSPELHPFIEAMGDFLTEAGEKPRRPPLPSMFYRSRDKKFTDDIKIMRDTAQGVLESRKAGESNRRDLLTAMMEGVDPKTGKKMTDESIMDNLITFLIAGHETTSGLLSFAFYQLLKHPEAYRKAQQEVDDVVGRGVIKVEHMAKLPYISAVLRETLRLNATIPLFTVEAFEDTLLADKYPVRGGETIVNLLAKSQLDPNVFGEDAKEFKPERMLDANFNRLNKEFPNCWKPFGNGMRACIGRPFAWQEALLVMAMLLQNFNFVLEPNYVLGFKQTLTIKPKDMHMRAILRDDLTPTSLQHRLSGNYVPKANGTNGTNKVVNGTSDAVKGVPLTILYGSNSGTCEALAQRIATDAASHGFTATKIDCLDSANDNLPTDQPVLIVTASYEGQPPDNAGHFVAWIEGMKKEESPLKGVSYAVFGCGNRDWTQTFHRIPKLVDSRLAELGAERVANLGLSDVSTGQVFADFESWEDGTFWPALMERFNATASEEEESKVGVNVSISTPRASTLRQDVKEGVVVKAETLSKESDKSAKKHIEVRLPKGLEYSVGDYLVVLPINPKESVQRVMRRFRLPWDAHLQINTDGPSTLPTNSTIAANDIFSSYVELSQPATKRSLSILAAAAQEDKTKAMLKRLANEDFANEIIAKRVSVLDLLERYPSIDLPIGTFMSMLPPMRVRQYSISSSPLWNPENVTITFSLLHEPSLSGQGLHLGVASSYLSSLAEGDTVHVGVRPSHAAFSLPSDAEHTPIICIAAGTGMAPFRGFFQERAAMIASGRKLAPALLFFGCRSPDVDDLYRDEFEGWERLGAVDVRRTYSRAPERSGGCGYVQERMVRDSKEIARLWEEGAKVYVCGARGIADSAKEAIIKIKVEMEKEKGESADLERIEEWFSSLRNVRYVADVFD</sequence>
<proteinExistence type="inferred from homology"/>
<dbReference type="GO" id="GO:0003958">
    <property type="term" value="F:NADPH-hemoprotein reductase activity"/>
    <property type="evidence" value="ECO:0007669"/>
    <property type="project" value="UniProtKB-UniRule"/>
</dbReference>
<comment type="similarity">
    <text evidence="2 16">In the N-terminal section; belongs to the cytochrome P450 family.</text>
</comment>
<evidence type="ECO:0000313" key="22">
    <source>
        <dbReference type="Proteomes" id="UP000240883"/>
    </source>
</evidence>
<dbReference type="InterPro" id="IPR001433">
    <property type="entry name" value="OxRdtase_FAD/NAD-bd"/>
</dbReference>
<evidence type="ECO:0000256" key="15">
    <source>
        <dbReference type="ARBA" id="ARBA00049342"/>
    </source>
</evidence>
<evidence type="ECO:0000259" key="19">
    <source>
        <dbReference type="PROSITE" id="PS50902"/>
    </source>
</evidence>
<keyword evidence="5 16" id="KW-0285">Flavoprotein</keyword>
<dbReference type="Pfam" id="PF00258">
    <property type="entry name" value="Flavodoxin_1"/>
    <property type="match status" value="1"/>
</dbReference>
<evidence type="ECO:0000256" key="8">
    <source>
        <dbReference type="ARBA" id="ARBA00022827"/>
    </source>
</evidence>
<dbReference type="Gene3D" id="1.10.630.10">
    <property type="entry name" value="Cytochrome P450"/>
    <property type="match status" value="1"/>
</dbReference>
<dbReference type="PROSITE" id="PS51384">
    <property type="entry name" value="FAD_FR"/>
    <property type="match status" value="1"/>
</dbReference>
<dbReference type="EC" id="1.14.14.1" evidence="16"/>
<dbReference type="PANTHER" id="PTHR19384">
    <property type="entry name" value="NITRIC OXIDE SYNTHASE-RELATED"/>
    <property type="match status" value="1"/>
</dbReference>
<dbReference type="AlphaFoldDB" id="A0A2T2PAE7"/>
<evidence type="ECO:0000313" key="21">
    <source>
        <dbReference type="EMBL" id="PSN74338.1"/>
    </source>
</evidence>
<protein>
    <recommendedName>
        <fullName evidence="16">Bifunctional cytochrome P450/NADPH--P450 reductase</fullName>
    </recommendedName>
    <domain>
        <recommendedName>
            <fullName evidence="16">Cytochrome P450</fullName>
            <ecNumber evidence="16">1.14.14.1</ecNumber>
        </recommendedName>
    </domain>
    <domain>
        <recommendedName>
            <fullName evidence="16">NADPH--cytochrome P450 reductase</fullName>
            <ecNumber evidence="16">1.6.2.4</ecNumber>
        </recommendedName>
    </domain>
</protein>
<keyword evidence="12 16" id="KW-0408">Iron</keyword>
<keyword evidence="13 16" id="KW-0503">Monooxygenase</keyword>
<evidence type="ECO:0000256" key="12">
    <source>
        <dbReference type="ARBA" id="ARBA00023004"/>
    </source>
</evidence>
<dbReference type="Gene3D" id="3.40.50.360">
    <property type="match status" value="1"/>
</dbReference>
<gene>
    <name evidence="21" type="ORF">BS50DRAFT_567184</name>
</gene>
<evidence type="ECO:0000256" key="9">
    <source>
        <dbReference type="ARBA" id="ARBA00022857"/>
    </source>
</evidence>
<dbReference type="Pfam" id="PF00667">
    <property type="entry name" value="FAD_binding_1"/>
    <property type="match status" value="1"/>
</dbReference>
<dbReference type="GO" id="GO:0010181">
    <property type="term" value="F:FMN binding"/>
    <property type="evidence" value="ECO:0007669"/>
    <property type="project" value="UniProtKB-UniRule"/>
</dbReference>
<dbReference type="OrthoDB" id="1470350at2759"/>
<evidence type="ECO:0000256" key="17">
    <source>
        <dbReference type="PIRSR" id="PIRSR000209-1"/>
    </source>
</evidence>
<dbReference type="InterPro" id="IPR001128">
    <property type="entry name" value="Cyt_P450"/>
</dbReference>
<feature type="region of interest" description="Disordered" evidence="18">
    <location>
        <begin position="1"/>
        <end position="24"/>
    </location>
</feature>
<evidence type="ECO:0000256" key="5">
    <source>
        <dbReference type="ARBA" id="ARBA00022630"/>
    </source>
</evidence>
<dbReference type="PANTHER" id="PTHR19384:SF127">
    <property type="entry name" value="BIFUNCTIONAL CYTOCHROME P450_NADPH--P450 REDUCTASE"/>
    <property type="match status" value="1"/>
</dbReference>
<dbReference type="PROSITE" id="PS50902">
    <property type="entry name" value="FLAVODOXIN_LIKE"/>
    <property type="match status" value="1"/>
</dbReference>
<dbReference type="InterPro" id="IPR017938">
    <property type="entry name" value="Riboflavin_synthase-like_b-brl"/>
</dbReference>
<dbReference type="Gene3D" id="3.40.50.80">
    <property type="entry name" value="Nucleotide-binding domain of ferredoxin-NADP reductase (FNR) module"/>
    <property type="match status" value="1"/>
</dbReference>
<evidence type="ECO:0000256" key="11">
    <source>
        <dbReference type="ARBA" id="ARBA00023002"/>
    </source>
</evidence>
<comment type="cofactor">
    <cofactor evidence="1 16 17">
        <name>heme</name>
        <dbReference type="ChEBI" id="CHEBI:30413"/>
    </cofactor>
</comment>
<dbReference type="FunFam" id="2.40.30.10:FF:000198">
    <property type="entry name" value="Bifunctional cytochrome P450/NADPH--P450 reductase"/>
    <property type="match status" value="1"/>
</dbReference>
<evidence type="ECO:0000256" key="1">
    <source>
        <dbReference type="ARBA" id="ARBA00001971"/>
    </source>
</evidence>
<keyword evidence="3 16" id="KW-0813">Transport</keyword>
<keyword evidence="10 16" id="KW-0249">Electron transport</keyword>
<dbReference type="SUPFAM" id="SSF48264">
    <property type="entry name" value="Cytochrome P450"/>
    <property type="match status" value="1"/>
</dbReference>
<dbReference type="Gene3D" id="2.40.30.10">
    <property type="entry name" value="Translation factors"/>
    <property type="match status" value="1"/>
</dbReference>
<feature type="domain" description="Flavodoxin-like" evidence="19">
    <location>
        <begin position="516"/>
        <end position="659"/>
    </location>
</feature>
<dbReference type="InterPro" id="IPR039261">
    <property type="entry name" value="FNR_nucleotide-bd"/>
</dbReference>
<dbReference type="CDD" id="cd06206">
    <property type="entry name" value="bifunctional_CYPOR"/>
    <property type="match status" value="1"/>
</dbReference>
<dbReference type="GO" id="GO:0070330">
    <property type="term" value="F:aromatase activity"/>
    <property type="evidence" value="ECO:0007669"/>
    <property type="project" value="UniProtKB-UniRule"/>
</dbReference>
<dbReference type="EC" id="1.6.2.4" evidence="16"/>
<dbReference type="PIRSF" id="PIRSF000209">
    <property type="entry name" value="Bifunctional_P450_P450R"/>
    <property type="match status" value="1"/>
</dbReference>
<dbReference type="InterPro" id="IPR017972">
    <property type="entry name" value="Cyt_P450_CS"/>
</dbReference>
<evidence type="ECO:0000256" key="18">
    <source>
        <dbReference type="SAM" id="MobiDB-lite"/>
    </source>
</evidence>
<dbReference type="FunFam" id="1.20.990.10:FF:000011">
    <property type="entry name" value="Bifunctional cytochrome P450/NADPH--P450 reductase"/>
    <property type="match status" value="1"/>
</dbReference>
<dbReference type="SUPFAM" id="SSF52343">
    <property type="entry name" value="Ferredoxin reductase-like, C-terminal NADP-linked domain"/>
    <property type="match status" value="1"/>
</dbReference>
<dbReference type="Pfam" id="PF00175">
    <property type="entry name" value="NAD_binding_1"/>
    <property type="match status" value="1"/>
</dbReference>
<dbReference type="CDD" id="cd11068">
    <property type="entry name" value="CYP120A1"/>
    <property type="match status" value="1"/>
</dbReference>
<comment type="catalytic activity">
    <reaction evidence="15 16">
        <text>2 oxidized [cytochrome P450] + NADPH = 2 reduced [cytochrome P450] + NADP(+) + H(+)</text>
        <dbReference type="Rhea" id="RHEA:24040"/>
        <dbReference type="Rhea" id="RHEA-COMP:14627"/>
        <dbReference type="Rhea" id="RHEA-COMP:14628"/>
        <dbReference type="ChEBI" id="CHEBI:15378"/>
        <dbReference type="ChEBI" id="CHEBI:55376"/>
        <dbReference type="ChEBI" id="CHEBI:57783"/>
        <dbReference type="ChEBI" id="CHEBI:58349"/>
        <dbReference type="ChEBI" id="CHEBI:60344"/>
        <dbReference type="EC" id="1.6.2.4"/>
    </reaction>
</comment>
<evidence type="ECO:0000256" key="13">
    <source>
        <dbReference type="ARBA" id="ARBA00023033"/>
    </source>
</evidence>
<keyword evidence="7 16" id="KW-0479">Metal-binding</keyword>
<dbReference type="GO" id="GO:0005829">
    <property type="term" value="C:cytosol"/>
    <property type="evidence" value="ECO:0007669"/>
    <property type="project" value="TreeGrafter"/>
</dbReference>
<comment type="catalytic activity">
    <reaction evidence="14 16">
        <text>an organic molecule + reduced [NADPH--hemoprotein reductase] + O2 = an alcohol + oxidized [NADPH--hemoprotein reductase] + H2O + H(+)</text>
        <dbReference type="Rhea" id="RHEA:17149"/>
        <dbReference type="Rhea" id="RHEA-COMP:11964"/>
        <dbReference type="Rhea" id="RHEA-COMP:11965"/>
        <dbReference type="ChEBI" id="CHEBI:15377"/>
        <dbReference type="ChEBI" id="CHEBI:15378"/>
        <dbReference type="ChEBI" id="CHEBI:15379"/>
        <dbReference type="ChEBI" id="CHEBI:30879"/>
        <dbReference type="ChEBI" id="CHEBI:57618"/>
        <dbReference type="ChEBI" id="CHEBI:58210"/>
        <dbReference type="ChEBI" id="CHEBI:142491"/>
        <dbReference type="EC" id="1.14.14.1"/>
    </reaction>
</comment>
<feature type="domain" description="FAD-binding FR-type" evidence="20">
    <location>
        <begin position="695"/>
        <end position="925"/>
    </location>
</feature>
<dbReference type="InterPro" id="IPR023206">
    <property type="entry name" value="Bifunctional_P450_P450_red"/>
</dbReference>
<dbReference type="SUPFAM" id="SSF63380">
    <property type="entry name" value="Riboflavin synthase domain-like"/>
    <property type="match status" value="1"/>
</dbReference>
<dbReference type="Gene3D" id="1.20.990.10">
    <property type="entry name" value="NADPH-cytochrome p450 Reductase, Chain A, domain 3"/>
    <property type="match status" value="1"/>
</dbReference>
<dbReference type="PROSITE" id="PS00086">
    <property type="entry name" value="CYTOCHROME_P450"/>
    <property type="match status" value="1"/>
</dbReference>
<reference evidence="21 22" key="1">
    <citation type="journal article" date="2018" name="Front. Microbiol.">
        <title>Genome-Wide Analysis of Corynespora cassiicola Leaf Fall Disease Putative Effectors.</title>
        <authorList>
            <person name="Lopez D."/>
            <person name="Ribeiro S."/>
            <person name="Label P."/>
            <person name="Fumanal B."/>
            <person name="Venisse J.S."/>
            <person name="Kohler A."/>
            <person name="de Oliveira R.R."/>
            <person name="Labutti K."/>
            <person name="Lipzen A."/>
            <person name="Lail K."/>
            <person name="Bauer D."/>
            <person name="Ohm R.A."/>
            <person name="Barry K.W."/>
            <person name="Spatafora J."/>
            <person name="Grigoriev I.V."/>
            <person name="Martin F.M."/>
            <person name="Pujade-Renaud V."/>
        </authorList>
    </citation>
    <scope>NUCLEOTIDE SEQUENCE [LARGE SCALE GENOMIC DNA]</scope>
    <source>
        <strain evidence="21 22">Philippines</strain>
    </source>
</reference>
<dbReference type="STRING" id="1448308.A0A2T2PAE7"/>
<evidence type="ECO:0000256" key="4">
    <source>
        <dbReference type="ARBA" id="ARBA00022617"/>
    </source>
</evidence>
<evidence type="ECO:0000256" key="7">
    <source>
        <dbReference type="ARBA" id="ARBA00022723"/>
    </source>
</evidence>
<keyword evidence="9 16" id="KW-0521">NADP</keyword>
<comment type="cofactor">
    <cofactor evidence="16">
        <name>FAD</name>
        <dbReference type="ChEBI" id="CHEBI:57692"/>
    </cofactor>
    <cofactor evidence="16">
        <name>FMN</name>
        <dbReference type="ChEBI" id="CHEBI:58210"/>
    </cofactor>
</comment>
<dbReference type="FunFam" id="1.10.630.10:FF:000040">
    <property type="entry name" value="Bifunctional cytochrome P450/NADPH--P450 reductase"/>
    <property type="match status" value="1"/>
</dbReference>
<evidence type="ECO:0000256" key="3">
    <source>
        <dbReference type="ARBA" id="ARBA00022448"/>
    </source>
</evidence>
<evidence type="ECO:0000256" key="14">
    <source>
        <dbReference type="ARBA" id="ARBA00047827"/>
    </source>
</evidence>
<accession>A0A2T2PAE7</accession>
<evidence type="ECO:0000256" key="10">
    <source>
        <dbReference type="ARBA" id="ARBA00022982"/>
    </source>
</evidence>
<keyword evidence="11 16" id="KW-0560">Oxidoreductase</keyword>
<dbReference type="GO" id="GO:0020037">
    <property type="term" value="F:heme binding"/>
    <property type="evidence" value="ECO:0007669"/>
    <property type="project" value="UniProtKB-UniRule"/>
</dbReference>
<dbReference type="GO" id="GO:0050660">
    <property type="term" value="F:flavin adenine dinucleotide binding"/>
    <property type="evidence" value="ECO:0007669"/>
    <property type="project" value="TreeGrafter"/>
</dbReference>
<dbReference type="InterPro" id="IPR002401">
    <property type="entry name" value="Cyt_P450_E_grp-I"/>
</dbReference>
<dbReference type="InterPro" id="IPR023173">
    <property type="entry name" value="NADPH_Cyt_P450_Rdtase_alpha"/>
</dbReference>
<evidence type="ECO:0000256" key="16">
    <source>
        <dbReference type="PIRNR" id="PIRNR000209"/>
    </source>
</evidence>
<keyword evidence="22" id="KW-1185">Reference proteome</keyword>
<evidence type="ECO:0000256" key="6">
    <source>
        <dbReference type="ARBA" id="ARBA00022643"/>
    </source>
</evidence>
<dbReference type="InterPro" id="IPR029039">
    <property type="entry name" value="Flavoprotein-like_sf"/>
</dbReference>
<organism evidence="21 22">
    <name type="scientific">Corynespora cassiicola Philippines</name>
    <dbReference type="NCBI Taxonomy" id="1448308"/>
    <lineage>
        <taxon>Eukaryota</taxon>
        <taxon>Fungi</taxon>
        <taxon>Dikarya</taxon>
        <taxon>Ascomycota</taxon>
        <taxon>Pezizomycotina</taxon>
        <taxon>Dothideomycetes</taxon>
        <taxon>Pleosporomycetidae</taxon>
        <taxon>Pleosporales</taxon>
        <taxon>Corynesporascaceae</taxon>
        <taxon>Corynespora</taxon>
    </lineage>
</organism>
<dbReference type="GO" id="GO:0005506">
    <property type="term" value="F:iron ion binding"/>
    <property type="evidence" value="ECO:0007669"/>
    <property type="project" value="UniProtKB-UniRule"/>
</dbReference>
<feature type="binding site" description="axial binding residue" evidence="17">
    <location>
        <position position="423"/>
    </location>
    <ligand>
        <name>heme</name>
        <dbReference type="ChEBI" id="CHEBI:30413"/>
    </ligand>
    <ligandPart>
        <name>Fe</name>
        <dbReference type="ChEBI" id="CHEBI:18248"/>
    </ligandPart>
</feature>
<dbReference type="Proteomes" id="UP000240883">
    <property type="component" value="Unassembled WGS sequence"/>
</dbReference>
<keyword evidence="4 16" id="KW-0349">Heme</keyword>
<dbReference type="InterPro" id="IPR003097">
    <property type="entry name" value="CysJ-like_FAD-binding"/>
</dbReference>
<dbReference type="InterPro" id="IPR017927">
    <property type="entry name" value="FAD-bd_FR_type"/>
</dbReference>
<evidence type="ECO:0000259" key="20">
    <source>
        <dbReference type="PROSITE" id="PS51384"/>
    </source>
</evidence>
<dbReference type="Pfam" id="PF00067">
    <property type="entry name" value="p450"/>
    <property type="match status" value="1"/>
</dbReference>
<dbReference type="PRINTS" id="PR00463">
    <property type="entry name" value="EP450I"/>
</dbReference>